<dbReference type="OrthoDB" id="9768064at2"/>
<dbReference type="GO" id="GO:0003824">
    <property type="term" value="F:catalytic activity"/>
    <property type="evidence" value="ECO:0007669"/>
    <property type="project" value="InterPro"/>
</dbReference>
<protein>
    <submittedName>
        <fullName evidence="12">Lysine 2,3-aminomutase</fullName>
    </submittedName>
</protein>
<sequence length="425" mass="49364">MEYNSFTLHNYKAIPQLSKLTPAQIEAIEVVGRVLPFKTNNYVIDELINWGNIPDDPIFTLTFPRSEMLPATAYNKVKFLLENKADEEILKREIEKIRIRLNPNPAGQEYNIPMLGEVKLKGVQHKYRETVLFFPAQGQTCHAYCTFCFRWPQFSGMSSLKFHMKEADLLYQYLDSHKKVSDILFTGGDPMTMSASILTSYILPLLSERFSHIRTIRIGTKSLAYWPYRYLSDKDAPELLALFRQVVASGRNLAIQAHFNHPAELSTSAVKEAVQRIRNTGAQIRTQSPLLKHINDKSEIWSEMWRKQVDMNMIPYYMFVARDTGSKTFFELPLERCWRIFRDAYSHVSGVCRTVRGPSMSTEPGKIQIVGMSEVKGEKIFVLRFLQGKKSRWVDVPFFARYDPYATWFDQLHPAFGEEKFFFEK</sequence>
<dbReference type="Proteomes" id="UP000031937">
    <property type="component" value="Unassembled WGS sequence"/>
</dbReference>
<organism evidence="12 14">
    <name type="scientific">Sanguibacteroides justesenii</name>
    <dbReference type="NCBI Taxonomy" id="1547597"/>
    <lineage>
        <taxon>Bacteria</taxon>
        <taxon>Pseudomonadati</taxon>
        <taxon>Bacteroidota</taxon>
        <taxon>Bacteroidia</taxon>
        <taxon>Bacteroidales</taxon>
        <taxon>Porphyromonadaceae</taxon>
        <taxon>Sanguibacteroides</taxon>
    </lineage>
</organism>
<evidence type="ECO:0000313" key="11">
    <source>
        <dbReference type="EMBL" id="KIO43833.1"/>
    </source>
</evidence>
<evidence type="ECO:0000256" key="7">
    <source>
        <dbReference type="ARBA" id="ARBA00022898"/>
    </source>
</evidence>
<evidence type="ECO:0000256" key="8">
    <source>
        <dbReference type="ARBA" id="ARBA00023004"/>
    </source>
</evidence>
<dbReference type="SFLD" id="SFLDS00029">
    <property type="entry name" value="Radical_SAM"/>
    <property type="match status" value="1"/>
</dbReference>
<comment type="similarity">
    <text evidence="3">Belongs to the radical SAM superfamily. KamA family.</text>
</comment>
<dbReference type="PANTHER" id="PTHR30538">
    <property type="entry name" value="LYSINE 2,3-AMINOMUTASE-RELATED"/>
    <property type="match status" value="1"/>
</dbReference>
<keyword evidence="5" id="KW-0949">S-adenosyl-L-methionine</keyword>
<evidence type="ECO:0000256" key="10">
    <source>
        <dbReference type="PIRSR" id="PIRSR603739-50"/>
    </source>
</evidence>
<dbReference type="InterPro" id="IPR013785">
    <property type="entry name" value="Aldolase_TIM"/>
</dbReference>
<dbReference type="EMBL" id="JPIT01000031">
    <property type="protein sequence ID" value="KIO43833.1"/>
    <property type="molecule type" value="Genomic_DNA"/>
</dbReference>
<keyword evidence="7 10" id="KW-0663">Pyridoxal phosphate</keyword>
<evidence type="ECO:0000256" key="3">
    <source>
        <dbReference type="ARBA" id="ARBA00008703"/>
    </source>
</evidence>
<dbReference type="InterPro" id="IPR003739">
    <property type="entry name" value="Lys_aminomutase/Glu_NH3_mut"/>
</dbReference>
<gene>
    <name evidence="12" type="ORF">BA92_06050</name>
    <name evidence="11" type="ORF">IE90_12100</name>
</gene>
<keyword evidence="8" id="KW-0408">Iron</keyword>
<dbReference type="GO" id="GO:0051539">
    <property type="term" value="F:4 iron, 4 sulfur cluster binding"/>
    <property type="evidence" value="ECO:0007669"/>
    <property type="project" value="UniProtKB-KW"/>
</dbReference>
<keyword evidence="6" id="KW-0479">Metal-binding</keyword>
<name>A0A0C3NIK5_9PORP</name>
<comment type="caution">
    <text evidence="12">The sequence shown here is derived from an EMBL/GenBank/DDBJ whole genome shotgun (WGS) entry which is preliminary data.</text>
</comment>
<proteinExistence type="inferred from homology"/>
<evidence type="ECO:0000256" key="2">
    <source>
        <dbReference type="ARBA" id="ARBA00001966"/>
    </source>
</evidence>
<dbReference type="Proteomes" id="UP000031980">
    <property type="component" value="Unassembled WGS sequence"/>
</dbReference>
<dbReference type="RefSeq" id="WP_041504006.1">
    <property type="nucleotide sequence ID" value="NZ_JPIT01000031.1"/>
</dbReference>
<evidence type="ECO:0000256" key="5">
    <source>
        <dbReference type="ARBA" id="ARBA00022691"/>
    </source>
</evidence>
<evidence type="ECO:0000256" key="9">
    <source>
        <dbReference type="ARBA" id="ARBA00023014"/>
    </source>
</evidence>
<dbReference type="EMBL" id="JPIU01000037">
    <property type="protein sequence ID" value="KIO45997.1"/>
    <property type="molecule type" value="Genomic_DNA"/>
</dbReference>
<evidence type="ECO:0000313" key="14">
    <source>
        <dbReference type="Proteomes" id="UP000031980"/>
    </source>
</evidence>
<keyword evidence="14" id="KW-1185">Reference proteome</keyword>
<comment type="cofactor">
    <cofactor evidence="2">
        <name>[4Fe-4S] cluster</name>
        <dbReference type="ChEBI" id="CHEBI:49883"/>
    </cofactor>
</comment>
<reference evidence="12 14" key="1">
    <citation type="submission" date="2014-07" db="EMBL/GenBank/DDBJ databases">
        <title>Porphyromonadaceae bacterium OUH 308042 = ATCC BAA-2681 = DSM 28342 draft genome.</title>
        <authorList>
            <person name="Sydenham T.V."/>
            <person name="Hasman H."/>
            <person name="Justensen U.S."/>
        </authorList>
    </citation>
    <scope>NUCLEOTIDE SEQUENCE [LARGE SCALE GENOMIC DNA]</scope>
    <source>
        <strain evidence="12 14">OUH 308042</strain>
    </source>
</reference>
<evidence type="ECO:0000256" key="1">
    <source>
        <dbReference type="ARBA" id="ARBA00001933"/>
    </source>
</evidence>
<evidence type="ECO:0000313" key="13">
    <source>
        <dbReference type="Proteomes" id="UP000031937"/>
    </source>
</evidence>
<dbReference type="SUPFAM" id="SSF102114">
    <property type="entry name" value="Radical SAM enzymes"/>
    <property type="match status" value="1"/>
</dbReference>
<evidence type="ECO:0000256" key="4">
    <source>
        <dbReference type="ARBA" id="ARBA00022485"/>
    </source>
</evidence>
<dbReference type="GO" id="GO:0046872">
    <property type="term" value="F:metal ion binding"/>
    <property type="evidence" value="ECO:0007669"/>
    <property type="project" value="UniProtKB-KW"/>
</dbReference>
<dbReference type="SFLD" id="SFLDG01070">
    <property type="entry name" value="PLP-dependent"/>
    <property type="match status" value="1"/>
</dbReference>
<feature type="modified residue" description="N6-(pyridoxal phosphate)lysine" evidence="10">
    <location>
        <position position="366"/>
    </location>
</feature>
<evidence type="ECO:0000256" key="6">
    <source>
        <dbReference type="ARBA" id="ARBA00022723"/>
    </source>
</evidence>
<keyword evidence="9" id="KW-0411">Iron-sulfur</keyword>
<reference evidence="11 13" key="2">
    <citation type="submission" date="2014-07" db="EMBL/GenBank/DDBJ databases">
        <title>Porphyromonadaceae bacterium OUH 334697 = ATCC BAA-2682 = DSM 28341 draft genome.</title>
        <authorList>
            <person name="Sydenham T.V."/>
            <person name="Hasman H."/>
            <person name="Justesen U.S."/>
        </authorList>
    </citation>
    <scope>NUCLEOTIDE SEQUENCE [LARGE SCALE GENOMIC DNA]</scope>
    <source>
        <strain evidence="11 13">OUH 334697</strain>
    </source>
</reference>
<dbReference type="InterPro" id="IPR058240">
    <property type="entry name" value="rSAM_sf"/>
</dbReference>
<dbReference type="Gene3D" id="3.20.20.70">
    <property type="entry name" value="Aldolase class I"/>
    <property type="match status" value="1"/>
</dbReference>
<comment type="cofactor">
    <cofactor evidence="1 10">
        <name>pyridoxal 5'-phosphate</name>
        <dbReference type="ChEBI" id="CHEBI:597326"/>
    </cofactor>
</comment>
<dbReference type="PANTHER" id="PTHR30538:SF0">
    <property type="entry name" value="L-LYSINE 2,3-AMINOMUTASE AQ_1632-RELATED"/>
    <property type="match status" value="1"/>
</dbReference>
<keyword evidence="4" id="KW-0004">4Fe-4S</keyword>
<dbReference type="AlphaFoldDB" id="A0A0C3NIK5"/>
<evidence type="ECO:0000313" key="12">
    <source>
        <dbReference type="EMBL" id="KIO45997.1"/>
    </source>
</evidence>
<dbReference type="InterPro" id="IPR007197">
    <property type="entry name" value="rSAM"/>
</dbReference>
<accession>A0A0C3NIK5</accession>